<accession>A0ACC1CXZ0</accession>
<name>A0ACC1CXZ0_9NEOP</name>
<evidence type="ECO:0000313" key="2">
    <source>
        <dbReference type="Proteomes" id="UP000824533"/>
    </source>
</evidence>
<comment type="caution">
    <text evidence="1">The sequence shown here is derived from an EMBL/GenBank/DDBJ whole genome shotgun (WGS) entry which is preliminary data.</text>
</comment>
<protein>
    <submittedName>
        <fullName evidence="1">Uncharacterized protein</fullName>
    </submittedName>
</protein>
<keyword evidence="2" id="KW-1185">Reference proteome</keyword>
<dbReference type="Proteomes" id="UP000824533">
    <property type="component" value="Linkage Group LG13"/>
</dbReference>
<reference evidence="1 2" key="1">
    <citation type="journal article" date="2021" name="Front. Genet.">
        <title>Chromosome-Level Genome Assembly Reveals Significant Gene Expansion in the Toll and IMD Signaling Pathways of Dendrolimus kikuchii.</title>
        <authorList>
            <person name="Zhou J."/>
            <person name="Wu P."/>
            <person name="Xiong Z."/>
            <person name="Liu N."/>
            <person name="Zhao N."/>
            <person name="Ji M."/>
            <person name="Qiu Y."/>
            <person name="Yang B."/>
        </authorList>
    </citation>
    <scope>NUCLEOTIDE SEQUENCE [LARGE SCALE GENOMIC DNA]</scope>
    <source>
        <strain evidence="1">Ann1</strain>
    </source>
</reference>
<evidence type="ECO:0000313" key="1">
    <source>
        <dbReference type="EMBL" id="KAJ0176505.1"/>
    </source>
</evidence>
<sequence>MEDSNETQALARISNVVTESQLKIILNNQCNKAQYFLINKLKKESERLQELCNSIYQANTILDSEIKTAQDEIKSLFAAEVTLKAANVDLRKELLIVKDKPNIVERNKEASYERLWIESKIRYESIPVVKTYIETNKRAENTRNELYELQNKVEKLNEEIVAKKRDIVTTDKKRIVELAYFIQNEMPSKLKLIEEKKQQISHLTKEKERLSNKTENDLNIYILNKNNYETNNEENNELFNKLSIGKDFIDNSLLVKKIESEIAINEIDKEFTKPYLDNKKQLSETTKTDDYMRIYFKKTSYKVPVETQRYPKRKLIDILEDVKIDKKDAFGFISKAKIEKLQRVNSINPDVSGLKKPLLSEEIEEIDMSFNENLVMPPTQFVDVTGAEPMDDNKEVSPDTSASKNIKEIDEVINTNPDLEDKVIDDKANESINSVVEDGNLFDNSSRIKEIMLRREKLSLSPQFVYGRNTNIMEDRSTVTSKFFKRDELASLVTDTFKNNNENASNVDGPVNSVVNRTFESLNKNTNKENIVAMDVDEVSVKSKKPNKPITGLFTHTSQGLPASLNISMNTTGFEDGDADYAYCIDSNLLLSPTADIPNENHTEPSKEVSNFLSGLKKGTVFPFFEQTQAIESIPDKNAQNQSNQFCFTFGSQEKKNRSTLFNMFQ</sequence>
<dbReference type="EMBL" id="CM034399">
    <property type="protein sequence ID" value="KAJ0176505.1"/>
    <property type="molecule type" value="Genomic_DNA"/>
</dbReference>
<gene>
    <name evidence="1" type="ORF">K1T71_007684</name>
</gene>
<proteinExistence type="predicted"/>
<organism evidence="1 2">
    <name type="scientific">Dendrolimus kikuchii</name>
    <dbReference type="NCBI Taxonomy" id="765133"/>
    <lineage>
        <taxon>Eukaryota</taxon>
        <taxon>Metazoa</taxon>
        <taxon>Ecdysozoa</taxon>
        <taxon>Arthropoda</taxon>
        <taxon>Hexapoda</taxon>
        <taxon>Insecta</taxon>
        <taxon>Pterygota</taxon>
        <taxon>Neoptera</taxon>
        <taxon>Endopterygota</taxon>
        <taxon>Lepidoptera</taxon>
        <taxon>Glossata</taxon>
        <taxon>Ditrysia</taxon>
        <taxon>Bombycoidea</taxon>
        <taxon>Lasiocampidae</taxon>
        <taxon>Dendrolimus</taxon>
    </lineage>
</organism>